<dbReference type="SUPFAM" id="SSF47384">
    <property type="entry name" value="Homodimeric domain of signal transducing histidine kinase"/>
    <property type="match status" value="1"/>
</dbReference>
<keyword evidence="5" id="KW-0597">Phosphoprotein</keyword>
<feature type="transmembrane region" description="Helical" evidence="14">
    <location>
        <begin position="105"/>
        <end position="128"/>
    </location>
</feature>
<keyword evidence="7 14" id="KW-0812">Transmembrane</keyword>
<evidence type="ECO:0000256" key="11">
    <source>
        <dbReference type="ARBA" id="ARBA00022989"/>
    </source>
</evidence>
<dbReference type="AlphaFoldDB" id="A0A1I2J2X5"/>
<evidence type="ECO:0000313" key="18">
    <source>
        <dbReference type="Proteomes" id="UP000183410"/>
    </source>
</evidence>
<evidence type="ECO:0000256" key="12">
    <source>
        <dbReference type="ARBA" id="ARBA00023012"/>
    </source>
</evidence>
<dbReference type="GO" id="GO:0005524">
    <property type="term" value="F:ATP binding"/>
    <property type="evidence" value="ECO:0007669"/>
    <property type="project" value="UniProtKB-KW"/>
</dbReference>
<dbReference type="InterPro" id="IPR003660">
    <property type="entry name" value="HAMP_dom"/>
</dbReference>
<evidence type="ECO:0000259" key="15">
    <source>
        <dbReference type="PROSITE" id="PS50109"/>
    </source>
</evidence>
<dbReference type="CDD" id="cd00082">
    <property type="entry name" value="HisKA"/>
    <property type="match status" value="1"/>
</dbReference>
<evidence type="ECO:0000256" key="7">
    <source>
        <dbReference type="ARBA" id="ARBA00022692"/>
    </source>
</evidence>
<keyword evidence="13 14" id="KW-0472">Membrane</keyword>
<keyword evidence="8" id="KW-0547">Nucleotide-binding</keyword>
<comment type="catalytic activity">
    <reaction evidence="1">
        <text>ATP + protein L-histidine = ADP + protein N-phospho-L-histidine.</text>
        <dbReference type="EC" id="2.7.13.3"/>
    </reaction>
</comment>
<dbReference type="PANTHER" id="PTHR45528">
    <property type="entry name" value="SENSOR HISTIDINE KINASE CPXA"/>
    <property type="match status" value="1"/>
</dbReference>
<dbReference type="Pfam" id="PF00672">
    <property type="entry name" value="HAMP"/>
    <property type="match status" value="1"/>
</dbReference>
<dbReference type="RefSeq" id="WP_046234824.1">
    <property type="nucleotide sequence ID" value="NZ_FONN01000052.1"/>
</dbReference>
<feature type="transmembrane region" description="Helical" evidence="14">
    <location>
        <begin position="12"/>
        <end position="32"/>
    </location>
</feature>
<organism evidence="17 18">
    <name type="scientific">Paenibacillus algorifonticola</name>
    <dbReference type="NCBI Taxonomy" id="684063"/>
    <lineage>
        <taxon>Bacteria</taxon>
        <taxon>Bacillati</taxon>
        <taxon>Bacillota</taxon>
        <taxon>Bacilli</taxon>
        <taxon>Bacillales</taxon>
        <taxon>Paenibacillaceae</taxon>
        <taxon>Paenibacillus</taxon>
    </lineage>
</organism>
<keyword evidence="10" id="KW-0067">ATP-binding</keyword>
<dbReference type="InterPro" id="IPR050398">
    <property type="entry name" value="HssS/ArlS-like"/>
</dbReference>
<evidence type="ECO:0000256" key="4">
    <source>
        <dbReference type="ARBA" id="ARBA00022475"/>
    </source>
</evidence>
<dbReference type="InterPro" id="IPR003661">
    <property type="entry name" value="HisK_dim/P_dom"/>
</dbReference>
<proteinExistence type="predicted"/>
<evidence type="ECO:0000256" key="3">
    <source>
        <dbReference type="ARBA" id="ARBA00012438"/>
    </source>
</evidence>
<dbReference type="InterPro" id="IPR003594">
    <property type="entry name" value="HATPase_dom"/>
</dbReference>
<dbReference type="SMART" id="SM00304">
    <property type="entry name" value="HAMP"/>
    <property type="match status" value="1"/>
</dbReference>
<evidence type="ECO:0000256" key="14">
    <source>
        <dbReference type="SAM" id="Phobius"/>
    </source>
</evidence>
<dbReference type="Pfam" id="PF02518">
    <property type="entry name" value="HATPase_c"/>
    <property type="match status" value="1"/>
</dbReference>
<comment type="subcellular location">
    <subcellularLocation>
        <location evidence="2">Cell membrane</location>
        <topology evidence="2">Multi-pass membrane protein</topology>
    </subcellularLocation>
</comment>
<dbReference type="OrthoDB" id="9773956at2"/>
<dbReference type="GO" id="GO:0000155">
    <property type="term" value="F:phosphorelay sensor kinase activity"/>
    <property type="evidence" value="ECO:0007669"/>
    <property type="project" value="InterPro"/>
</dbReference>
<dbReference type="PROSITE" id="PS50109">
    <property type="entry name" value="HIS_KIN"/>
    <property type="match status" value="1"/>
</dbReference>
<keyword evidence="11 14" id="KW-1133">Transmembrane helix</keyword>
<dbReference type="InterPro" id="IPR036097">
    <property type="entry name" value="HisK_dim/P_sf"/>
</dbReference>
<evidence type="ECO:0000256" key="9">
    <source>
        <dbReference type="ARBA" id="ARBA00022777"/>
    </source>
</evidence>
<keyword evidence="12" id="KW-0902">Two-component regulatory system</keyword>
<dbReference type="InterPro" id="IPR005467">
    <property type="entry name" value="His_kinase_dom"/>
</dbReference>
<dbReference type="Gene3D" id="6.10.340.10">
    <property type="match status" value="1"/>
</dbReference>
<dbReference type="CDD" id="cd06225">
    <property type="entry name" value="HAMP"/>
    <property type="match status" value="1"/>
</dbReference>
<dbReference type="Gene3D" id="1.10.287.130">
    <property type="match status" value="1"/>
</dbReference>
<gene>
    <name evidence="17" type="ORF">SAMN04487969_15218</name>
</gene>
<evidence type="ECO:0000256" key="8">
    <source>
        <dbReference type="ARBA" id="ARBA00022741"/>
    </source>
</evidence>
<dbReference type="PANTHER" id="PTHR45528:SF1">
    <property type="entry name" value="SENSOR HISTIDINE KINASE CPXA"/>
    <property type="match status" value="1"/>
</dbReference>
<dbReference type="Gene3D" id="3.30.565.10">
    <property type="entry name" value="Histidine kinase-like ATPase, C-terminal domain"/>
    <property type="match status" value="1"/>
</dbReference>
<evidence type="ECO:0000256" key="13">
    <source>
        <dbReference type="ARBA" id="ARBA00023136"/>
    </source>
</evidence>
<evidence type="ECO:0000256" key="1">
    <source>
        <dbReference type="ARBA" id="ARBA00000085"/>
    </source>
</evidence>
<dbReference type="SMART" id="SM00387">
    <property type="entry name" value="HATPase_c"/>
    <property type="match status" value="1"/>
</dbReference>
<dbReference type="InterPro" id="IPR036890">
    <property type="entry name" value="HATPase_C_sf"/>
</dbReference>
<dbReference type="InterPro" id="IPR004358">
    <property type="entry name" value="Sig_transdc_His_kin-like_C"/>
</dbReference>
<feature type="domain" description="Histidine kinase" evidence="15">
    <location>
        <begin position="198"/>
        <end position="413"/>
    </location>
</feature>
<dbReference type="Proteomes" id="UP000183410">
    <property type="component" value="Unassembled WGS sequence"/>
</dbReference>
<dbReference type="CDD" id="cd00075">
    <property type="entry name" value="HATPase"/>
    <property type="match status" value="1"/>
</dbReference>
<evidence type="ECO:0000259" key="16">
    <source>
        <dbReference type="PROSITE" id="PS50885"/>
    </source>
</evidence>
<dbReference type="SMART" id="SM00388">
    <property type="entry name" value="HisKA"/>
    <property type="match status" value="1"/>
</dbReference>
<dbReference type="PROSITE" id="PS50885">
    <property type="entry name" value="HAMP"/>
    <property type="match status" value="1"/>
</dbReference>
<keyword evidence="6" id="KW-0808">Transferase</keyword>
<reference evidence="18" key="1">
    <citation type="submission" date="2016-10" db="EMBL/GenBank/DDBJ databases">
        <authorList>
            <person name="Varghese N."/>
            <person name="Submissions S."/>
        </authorList>
    </citation>
    <scope>NUCLEOTIDE SEQUENCE [LARGE SCALE GENOMIC DNA]</scope>
    <source>
        <strain evidence="18">CGMCC 1.10223</strain>
    </source>
</reference>
<dbReference type="EMBL" id="FONN01000052">
    <property type="protein sequence ID" value="SFF48779.1"/>
    <property type="molecule type" value="Genomic_DNA"/>
</dbReference>
<accession>A0A1I2J2X5</accession>
<dbReference type="Pfam" id="PF00512">
    <property type="entry name" value="HisKA"/>
    <property type="match status" value="1"/>
</dbReference>
<dbReference type="SUPFAM" id="SSF55874">
    <property type="entry name" value="ATPase domain of HSP90 chaperone/DNA topoisomerase II/histidine kinase"/>
    <property type="match status" value="1"/>
</dbReference>
<name>A0A1I2J2X5_9BACL</name>
<keyword evidence="9" id="KW-0418">Kinase</keyword>
<keyword evidence="4" id="KW-1003">Cell membrane</keyword>
<keyword evidence="18" id="KW-1185">Reference proteome</keyword>
<feature type="domain" description="HAMP" evidence="16">
    <location>
        <begin position="131"/>
        <end position="183"/>
    </location>
</feature>
<evidence type="ECO:0000256" key="10">
    <source>
        <dbReference type="ARBA" id="ARBA00022840"/>
    </source>
</evidence>
<evidence type="ECO:0000313" key="17">
    <source>
        <dbReference type="EMBL" id="SFF48779.1"/>
    </source>
</evidence>
<evidence type="ECO:0000256" key="6">
    <source>
        <dbReference type="ARBA" id="ARBA00022679"/>
    </source>
</evidence>
<dbReference type="GO" id="GO:0005886">
    <property type="term" value="C:plasma membrane"/>
    <property type="evidence" value="ECO:0007669"/>
    <property type="project" value="UniProtKB-SubCell"/>
</dbReference>
<dbReference type="EC" id="2.7.13.3" evidence="3"/>
<evidence type="ECO:0000256" key="2">
    <source>
        <dbReference type="ARBA" id="ARBA00004651"/>
    </source>
</evidence>
<dbReference type="PRINTS" id="PR00344">
    <property type="entry name" value="BCTRLSENSOR"/>
</dbReference>
<evidence type="ECO:0000256" key="5">
    <source>
        <dbReference type="ARBA" id="ARBA00022553"/>
    </source>
</evidence>
<sequence>MIEVIRNPEWKSIAVKALALQLLLSLFMFFFINSQVGSINQTIVDQNAALIGYVLKKQPQVENEIIHYITQGAEESEITEGKRILEQYGYKEDMSVEDQPALSGIALPMNTAALVLLFVIPFMLLLLWEYRKLFDKIKTVAVAAEQVVERQFDKPLPENEEGDFGSLGRSFNAMAGRLNNSLEQLKQEKTFLHNLLSDISHQLKTPLASLIVFNENLLNDPKMKEEMKVTFLERSRQQLERMEWLIVSLLKLARVEAGAILFHDEVIRMRELIENAVQSLRLLSVQKMQKIYIRGGDEILVQADEEWLTEAFINLIKNALEHTPKEGEIHIVLEVTPLFYTVIIRDHGEGISPEDLPHIFKRFYRGRSTAKPQSIGIGLSLTKLIIEEQGGIITVASKRGEGTEFRISFLKGSR</sequence>
<protein>
    <recommendedName>
        <fullName evidence="3">histidine kinase</fullName>
        <ecNumber evidence="3">2.7.13.3</ecNumber>
    </recommendedName>
</protein>